<evidence type="ECO:0000313" key="2">
    <source>
        <dbReference type="EMBL" id="SFV38106.1"/>
    </source>
</evidence>
<protein>
    <recommendedName>
        <fullName evidence="4">Secreted protein</fullName>
    </recommendedName>
</protein>
<feature type="chain" id="PRO_5011734434" description="Secreted protein" evidence="1">
    <location>
        <begin position="24"/>
        <end position="166"/>
    </location>
</feature>
<dbReference type="OrthoDB" id="7932614at2"/>
<dbReference type="Proteomes" id="UP000199423">
    <property type="component" value="Unassembled WGS sequence"/>
</dbReference>
<accession>A0A1I7NTV6</accession>
<reference evidence="3" key="1">
    <citation type="submission" date="2016-10" db="EMBL/GenBank/DDBJ databases">
        <authorList>
            <person name="Varghese N."/>
            <person name="Submissions S."/>
        </authorList>
    </citation>
    <scope>NUCLEOTIDE SEQUENCE [LARGE SCALE GENOMIC DNA]</scope>
    <source>
        <strain evidence="3">DSM 1565</strain>
    </source>
</reference>
<feature type="signal peptide" evidence="1">
    <location>
        <begin position="1"/>
        <end position="23"/>
    </location>
</feature>
<gene>
    <name evidence="2" type="ORF">SAMN04488557_3509</name>
</gene>
<evidence type="ECO:0000256" key="1">
    <source>
        <dbReference type="SAM" id="SignalP"/>
    </source>
</evidence>
<proteinExistence type="predicted"/>
<dbReference type="EMBL" id="FPCH01000003">
    <property type="protein sequence ID" value="SFV38106.1"/>
    <property type="molecule type" value="Genomic_DNA"/>
</dbReference>
<evidence type="ECO:0000313" key="3">
    <source>
        <dbReference type="Proteomes" id="UP000199423"/>
    </source>
</evidence>
<keyword evidence="1" id="KW-0732">Signal</keyword>
<dbReference type="RefSeq" id="WP_143117855.1">
    <property type="nucleotide sequence ID" value="NZ_FPCH01000003.1"/>
</dbReference>
<name>A0A1I7NTV6_9HYPH</name>
<sequence>MNFRSIAVLLALGVVSVHGGAEACTLNEIQKADMRLGLCRQHVGIATGYACTTLVMRSQVADQFQQIDLARRCGFNAEAEKLEKYYNQTTPLVAKLYECIDTAIDRPTVEKQAKEEVDKALSKLAPGCPSELKEKMAKRLPTLIEIDQKSLHEIQSIASQIGLTPN</sequence>
<evidence type="ECO:0008006" key="4">
    <source>
        <dbReference type="Google" id="ProtNLM"/>
    </source>
</evidence>
<keyword evidence="3" id="KW-1185">Reference proteome</keyword>
<organism evidence="2 3">
    <name type="scientific">Hyphomicrobium facile</name>
    <dbReference type="NCBI Taxonomy" id="51670"/>
    <lineage>
        <taxon>Bacteria</taxon>
        <taxon>Pseudomonadati</taxon>
        <taxon>Pseudomonadota</taxon>
        <taxon>Alphaproteobacteria</taxon>
        <taxon>Hyphomicrobiales</taxon>
        <taxon>Hyphomicrobiaceae</taxon>
        <taxon>Hyphomicrobium</taxon>
    </lineage>
</organism>
<dbReference type="AlphaFoldDB" id="A0A1I7NTV6"/>